<keyword evidence="3" id="KW-0413">Isomerase</keyword>
<dbReference type="PANTHER" id="PTHR38418:SF2">
    <property type="entry name" value="SUGAR ISOMERASE, KPSF_GUTQ (AFU_ORTHOLOGUE AFUA_6G08860)"/>
    <property type="match status" value="1"/>
</dbReference>
<comment type="caution">
    <text evidence="3">The sequence shown here is derived from an EMBL/GenBank/DDBJ whole genome shotgun (WGS) entry which is preliminary data.</text>
</comment>
<dbReference type="AlphaFoldDB" id="A0A0G2FNC7"/>
<evidence type="ECO:0000256" key="1">
    <source>
        <dbReference type="SAM" id="MobiDB-lite"/>
    </source>
</evidence>
<organism evidence="3 4">
    <name type="scientific">Diplodia seriata</name>
    <dbReference type="NCBI Taxonomy" id="420778"/>
    <lineage>
        <taxon>Eukaryota</taxon>
        <taxon>Fungi</taxon>
        <taxon>Dikarya</taxon>
        <taxon>Ascomycota</taxon>
        <taxon>Pezizomycotina</taxon>
        <taxon>Dothideomycetes</taxon>
        <taxon>Dothideomycetes incertae sedis</taxon>
        <taxon>Botryosphaeriales</taxon>
        <taxon>Botryosphaeriaceae</taxon>
        <taxon>Diplodia</taxon>
    </lineage>
</organism>
<evidence type="ECO:0000313" key="3">
    <source>
        <dbReference type="EMBL" id="KKY13443.1"/>
    </source>
</evidence>
<feature type="compositionally biased region" description="Low complexity" evidence="1">
    <location>
        <begin position="97"/>
        <end position="107"/>
    </location>
</feature>
<feature type="compositionally biased region" description="Polar residues" evidence="1">
    <location>
        <begin position="49"/>
        <end position="61"/>
    </location>
</feature>
<dbReference type="PANTHER" id="PTHR38418">
    <property type="entry name" value="SUGAR ISOMERASE, KPSF/GUTQ (AFU_ORTHOLOGUE AFUA_6G08860)"/>
    <property type="match status" value="1"/>
</dbReference>
<reference evidence="3 4" key="1">
    <citation type="submission" date="2015-03" db="EMBL/GenBank/DDBJ databases">
        <authorList>
            <person name="Morales-Cruz A."/>
            <person name="Amrine K.C."/>
            <person name="Cantu D."/>
        </authorList>
    </citation>
    <scope>NUCLEOTIDE SEQUENCE [LARGE SCALE GENOMIC DNA]</scope>
    <source>
        <strain evidence="3">DS831</strain>
    </source>
</reference>
<sequence>MNATSPLEPFGSPKSTNSDESTFDEAASTAASSTTCADDTSATSATSAFQSECDSRNTIAPHNTLKRKRSSAALITPPPSASDDSERYAPADAGNAPTTTTTTTPTTPLLSRALHVLTTEAAALAHVTRLYTTSPAAQSALLAAVGAVERAHRRGGKVVVCGVGKSGLVGRKTVATLKSLGVGASFMHAAEAVHGDLGDVRAGADVVLFVSFSGRTAELLNVLPHLPEAVPVVALTAWAPDPAKACCCCPLLMGRGEAVLLPAPVHESEERSFGVSAPTTSTTVAMAVGDMLALTAAERIHEGEKGRVFKRNHPGGAIGARTLAEEVTVVTTKKVCLAGGVEC</sequence>
<reference evidence="3 4" key="2">
    <citation type="submission" date="2015-05" db="EMBL/GenBank/DDBJ databases">
        <title>Distinctive expansion of gene families associated with plant cell wall degradation and secondary metabolism in the genomes of grapevine trunk pathogens.</title>
        <authorList>
            <person name="Lawrence D.P."/>
            <person name="Travadon R."/>
            <person name="Rolshausen P.E."/>
            <person name="Baumgartner K."/>
        </authorList>
    </citation>
    <scope>NUCLEOTIDE SEQUENCE [LARGE SCALE GENOMIC DNA]</scope>
    <source>
        <strain evidence="3">DS831</strain>
    </source>
</reference>
<accession>A0A0G2FNC7</accession>
<dbReference type="SUPFAM" id="SSF53697">
    <property type="entry name" value="SIS domain"/>
    <property type="match status" value="1"/>
</dbReference>
<dbReference type="GO" id="GO:0016853">
    <property type="term" value="F:isomerase activity"/>
    <property type="evidence" value="ECO:0007669"/>
    <property type="project" value="UniProtKB-KW"/>
</dbReference>
<evidence type="ECO:0000259" key="2">
    <source>
        <dbReference type="PROSITE" id="PS51464"/>
    </source>
</evidence>
<dbReference type="InterPro" id="IPR001347">
    <property type="entry name" value="SIS_dom"/>
</dbReference>
<dbReference type="Pfam" id="PF01380">
    <property type="entry name" value="SIS"/>
    <property type="match status" value="1"/>
</dbReference>
<feature type="region of interest" description="Disordered" evidence="1">
    <location>
        <begin position="1"/>
        <end position="107"/>
    </location>
</feature>
<feature type="compositionally biased region" description="Low complexity" evidence="1">
    <location>
        <begin position="24"/>
        <end position="48"/>
    </location>
</feature>
<dbReference type="GO" id="GO:0097367">
    <property type="term" value="F:carbohydrate derivative binding"/>
    <property type="evidence" value="ECO:0007669"/>
    <property type="project" value="InterPro"/>
</dbReference>
<dbReference type="InterPro" id="IPR046348">
    <property type="entry name" value="SIS_dom_sf"/>
</dbReference>
<feature type="domain" description="SIS" evidence="2">
    <location>
        <begin position="148"/>
        <end position="302"/>
    </location>
</feature>
<name>A0A0G2FNC7_9PEZI</name>
<dbReference type="Proteomes" id="UP000034182">
    <property type="component" value="Unassembled WGS sequence"/>
</dbReference>
<proteinExistence type="predicted"/>
<dbReference type="EMBL" id="LAQI01000314">
    <property type="protein sequence ID" value="KKY13443.1"/>
    <property type="molecule type" value="Genomic_DNA"/>
</dbReference>
<gene>
    <name evidence="3" type="ORF">UCDDS831_g08995</name>
</gene>
<dbReference type="Gene3D" id="3.40.50.10490">
    <property type="entry name" value="Glucose-6-phosphate isomerase like protein, domain 1"/>
    <property type="match status" value="1"/>
</dbReference>
<evidence type="ECO:0000313" key="4">
    <source>
        <dbReference type="Proteomes" id="UP000034182"/>
    </source>
</evidence>
<dbReference type="GO" id="GO:1901135">
    <property type="term" value="P:carbohydrate derivative metabolic process"/>
    <property type="evidence" value="ECO:0007669"/>
    <property type="project" value="InterPro"/>
</dbReference>
<protein>
    <submittedName>
        <fullName evidence="3">Putative sugar isomerase</fullName>
    </submittedName>
</protein>
<dbReference type="PROSITE" id="PS51464">
    <property type="entry name" value="SIS"/>
    <property type="match status" value="1"/>
</dbReference>